<dbReference type="SUPFAM" id="SSF57938">
    <property type="entry name" value="DnaJ/Hsp40 cysteine-rich domain"/>
    <property type="match status" value="1"/>
</dbReference>
<name>A0A814ZXH6_ADIRI</name>
<gene>
    <name evidence="1" type="ORF">EDS130_LOCUS27994</name>
</gene>
<reference evidence="1" key="1">
    <citation type="submission" date="2021-02" db="EMBL/GenBank/DDBJ databases">
        <authorList>
            <person name="Nowell W R."/>
        </authorList>
    </citation>
    <scope>NUCLEOTIDE SEQUENCE</scope>
</reference>
<dbReference type="PANTHER" id="PTHR48465:SF1">
    <property type="entry name" value="PROTEIN SSUH2 HOMOLOG"/>
    <property type="match status" value="1"/>
</dbReference>
<organism evidence="1 2">
    <name type="scientific">Adineta ricciae</name>
    <name type="common">Rotifer</name>
    <dbReference type="NCBI Taxonomy" id="249248"/>
    <lineage>
        <taxon>Eukaryota</taxon>
        <taxon>Metazoa</taxon>
        <taxon>Spiralia</taxon>
        <taxon>Gnathifera</taxon>
        <taxon>Rotifera</taxon>
        <taxon>Eurotatoria</taxon>
        <taxon>Bdelloidea</taxon>
        <taxon>Adinetida</taxon>
        <taxon>Adinetidae</taxon>
        <taxon>Adineta</taxon>
    </lineage>
</organism>
<sequence length="304" mass="34527">MFCVGENRMSLHIDGNEKKTMASKVAPAPDTSSPFLDIMKTYVQSKICYHPSALMNANVTNVNTKAAAYQIDLWTLIDRRTIEQQGRPYNGENTPQEQLRDPWSYDFGRPAIVLENRQKSVHDLMQTSWKAVCSKCNGHGMHNCAFCHGRGRRACTHCRTTGNSTQHAHQCTSCHGTHTVKCSNCRGHGKVSCARCNRRGVLLHWHRLTIEWYTLHSVSYQSNTPLPVKKIKQAPGKQNYLSFEQGWSQTAQFDQYFQSNKFHFYHYGVGKENEPLVYENDYPLNTCGCCGVGCAHYSKCCTVM</sequence>
<protein>
    <recommendedName>
        <fullName evidence="3">Protein SSUH2 homolog</fullName>
    </recommendedName>
</protein>
<dbReference type="EMBL" id="CAJNOJ010000180">
    <property type="protein sequence ID" value="CAF1251400.1"/>
    <property type="molecule type" value="Genomic_DNA"/>
</dbReference>
<comment type="caution">
    <text evidence="1">The sequence shown here is derived from an EMBL/GenBank/DDBJ whole genome shotgun (WGS) entry which is preliminary data.</text>
</comment>
<accession>A0A814ZXH6</accession>
<proteinExistence type="predicted"/>
<evidence type="ECO:0000313" key="2">
    <source>
        <dbReference type="Proteomes" id="UP000663852"/>
    </source>
</evidence>
<dbReference type="InterPro" id="IPR036410">
    <property type="entry name" value="HSP_DnaJ_Cys-rich_dom_sf"/>
</dbReference>
<evidence type="ECO:0000313" key="1">
    <source>
        <dbReference type="EMBL" id="CAF1251400.1"/>
    </source>
</evidence>
<evidence type="ECO:0008006" key="3">
    <source>
        <dbReference type="Google" id="ProtNLM"/>
    </source>
</evidence>
<dbReference type="PANTHER" id="PTHR48465">
    <property type="entry name" value="PROTEIN SSUH2 HOMOLOG"/>
    <property type="match status" value="1"/>
</dbReference>
<dbReference type="AlphaFoldDB" id="A0A814ZXH6"/>
<dbReference type="Proteomes" id="UP000663852">
    <property type="component" value="Unassembled WGS sequence"/>
</dbReference>
<dbReference type="OrthoDB" id="3355217at2759"/>
<dbReference type="InterPro" id="IPR052789">
    <property type="entry name" value="SSUH2_homolog"/>
</dbReference>